<dbReference type="EMBL" id="LR796220">
    <property type="protein sequence ID" value="CAB4128087.1"/>
    <property type="molecule type" value="Genomic_DNA"/>
</dbReference>
<dbReference type="EMBL" id="LR798276">
    <property type="protein sequence ID" value="CAB5219040.1"/>
    <property type="molecule type" value="Genomic_DNA"/>
</dbReference>
<name>A0A6J7WMJ2_9CAUD</name>
<protein>
    <submittedName>
        <fullName evidence="2">Uncharacterized protein</fullName>
    </submittedName>
</protein>
<accession>A0A6J7WMJ2</accession>
<evidence type="ECO:0000313" key="2">
    <source>
        <dbReference type="EMBL" id="CAB5219040.1"/>
    </source>
</evidence>
<evidence type="ECO:0000313" key="1">
    <source>
        <dbReference type="EMBL" id="CAB4128087.1"/>
    </source>
</evidence>
<sequence length="100" mass="10890">MENNKEVETAFVVLLHTDGTFAAQLDKPEGVEVHRTASTFDVYQTAKQIVQEIDNQVLTERIIGSLAALLMPQPEPTAADVVKDALKERGIKPATEGATE</sequence>
<reference evidence="2" key="1">
    <citation type="submission" date="2020-05" db="EMBL/GenBank/DDBJ databases">
        <authorList>
            <person name="Chiriac C."/>
            <person name="Salcher M."/>
            <person name="Ghai R."/>
            <person name="Kavagutti S V."/>
        </authorList>
    </citation>
    <scope>NUCLEOTIDE SEQUENCE</scope>
</reference>
<gene>
    <name evidence="1" type="ORF">UFOVP110_9</name>
    <name evidence="2" type="ORF">UFOVP223_21</name>
</gene>
<organism evidence="2">
    <name type="scientific">uncultured Caudovirales phage</name>
    <dbReference type="NCBI Taxonomy" id="2100421"/>
    <lineage>
        <taxon>Viruses</taxon>
        <taxon>Duplodnaviria</taxon>
        <taxon>Heunggongvirae</taxon>
        <taxon>Uroviricota</taxon>
        <taxon>Caudoviricetes</taxon>
        <taxon>Peduoviridae</taxon>
        <taxon>Maltschvirus</taxon>
        <taxon>Maltschvirus maltsch</taxon>
    </lineage>
</organism>
<proteinExistence type="predicted"/>